<feature type="transmembrane region" description="Helical" evidence="6">
    <location>
        <begin position="176"/>
        <end position="196"/>
    </location>
</feature>
<dbReference type="RefSeq" id="WP_200770531.1">
    <property type="nucleotide sequence ID" value="NZ_FSRE01000001.1"/>
</dbReference>
<keyword evidence="4 6" id="KW-1133">Transmembrane helix</keyword>
<feature type="transmembrane region" description="Helical" evidence="6">
    <location>
        <begin position="243"/>
        <end position="262"/>
    </location>
</feature>
<keyword evidence="3 6" id="KW-0812">Transmembrane</keyword>
<comment type="caution">
    <text evidence="6">Lacks conserved residue(s) required for the propagation of feature annotation.</text>
</comment>
<dbReference type="STRING" id="364032.SAMN05443662_0423"/>
<dbReference type="Proteomes" id="UP000198461">
    <property type="component" value="Unassembled WGS sequence"/>
</dbReference>
<feature type="transmembrane region" description="Helical" evidence="6">
    <location>
        <begin position="407"/>
        <end position="430"/>
    </location>
</feature>
<dbReference type="GO" id="GO:0008490">
    <property type="term" value="F:arsenite secondary active transmembrane transporter activity"/>
    <property type="evidence" value="ECO:0007669"/>
    <property type="project" value="TreeGrafter"/>
</dbReference>
<dbReference type="GO" id="GO:0005886">
    <property type="term" value="C:plasma membrane"/>
    <property type="evidence" value="ECO:0007669"/>
    <property type="project" value="UniProtKB-SubCell"/>
</dbReference>
<evidence type="ECO:0000256" key="6">
    <source>
        <dbReference type="RuleBase" id="RU004993"/>
    </source>
</evidence>
<dbReference type="InterPro" id="IPR000802">
    <property type="entry name" value="Arsenical_pump_ArsB"/>
</dbReference>
<proteinExistence type="inferred from homology"/>
<evidence type="ECO:0000256" key="4">
    <source>
        <dbReference type="ARBA" id="ARBA00022989"/>
    </source>
</evidence>
<comment type="function">
    <text evidence="6">Involved in arsenical resistance. Thought to form the channel of an arsenite pump.</text>
</comment>
<dbReference type="CDD" id="cd01118">
    <property type="entry name" value="ArsB_permease"/>
    <property type="match status" value="1"/>
</dbReference>
<evidence type="ECO:0000256" key="2">
    <source>
        <dbReference type="ARBA" id="ARBA00022475"/>
    </source>
</evidence>
<feature type="transmembrane region" description="Helical" evidence="6">
    <location>
        <begin position="114"/>
        <end position="138"/>
    </location>
</feature>
<reference evidence="7 8" key="1">
    <citation type="submission" date="2016-11" db="EMBL/GenBank/DDBJ databases">
        <authorList>
            <person name="Jaros S."/>
            <person name="Januszkiewicz K."/>
            <person name="Wedrychowicz H."/>
        </authorList>
    </citation>
    <scope>NUCLEOTIDE SEQUENCE [LARGE SCALE GENOMIC DNA]</scope>
    <source>
        <strain evidence="7 8">DSM 17737</strain>
    </source>
</reference>
<accession>A0A1N6DUI3</accession>
<feature type="transmembrane region" description="Helical" evidence="6">
    <location>
        <begin position="282"/>
        <end position="301"/>
    </location>
</feature>
<evidence type="ECO:0000313" key="8">
    <source>
        <dbReference type="Proteomes" id="UP000198461"/>
    </source>
</evidence>
<feature type="transmembrane region" description="Helical" evidence="6">
    <location>
        <begin position="89"/>
        <end position="108"/>
    </location>
</feature>
<dbReference type="PANTHER" id="PTHR43302">
    <property type="entry name" value="TRANSPORTER ARSB-RELATED"/>
    <property type="match status" value="1"/>
</dbReference>
<feature type="transmembrane region" description="Helical" evidence="6">
    <location>
        <begin position="219"/>
        <end position="237"/>
    </location>
</feature>
<protein>
    <recommendedName>
        <fullName evidence="6">Arsenical pump membrane protein</fullName>
    </recommendedName>
</protein>
<evidence type="ECO:0000256" key="1">
    <source>
        <dbReference type="ARBA" id="ARBA00004651"/>
    </source>
</evidence>
<feature type="transmembrane region" description="Helical" evidence="6">
    <location>
        <begin position="46"/>
        <end position="68"/>
    </location>
</feature>
<keyword evidence="5 6" id="KW-0472">Membrane</keyword>
<dbReference type="Pfam" id="PF02040">
    <property type="entry name" value="ArsB"/>
    <property type="match status" value="1"/>
</dbReference>
<evidence type="ECO:0000313" key="7">
    <source>
        <dbReference type="EMBL" id="SIN74455.1"/>
    </source>
</evidence>
<dbReference type="AlphaFoldDB" id="A0A1N6DUI3"/>
<dbReference type="PRINTS" id="PR00758">
    <property type="entry name" value="ARSENICPUMP"/>
</dbReference>
<dbReference type="NCBIfam" id="NF011980">
    <property type="entry name" value="PRK15445.1"/>
    <property type="match status" value="1"/>
</dbReference>
<keyword evidence="2" id="KW-1003">Cell membrane</keyword>
<keyword evidence="8" id="KW-1185">Reference proteome</keyword>
<gene>
    <name evidence="7" type="ORF">SAMN05443662_0423</name>
</gene>
<keyword evidence="6" id="KW-0059">Arsenical resistance</keyword>
<keyword evidence="6" id="KW-0813">Transport</keyword>
<evidence type="ECO:0000256" key="3">
    <source>
        <dbReference type="ARBA" id="ARBA00022692"/>
    </source>
</evidence>
<evidence type="ECO:0000256" key="5">
    <source>
        <dbReference type="ARBA" id="ARBA00023136"/>
    </source>
</evidence>
<dbReference type="PANTHER" id="PTHR43302:SF5">
    <property type="entry name" value="TRANSPORTER ARSB-RELATED"/>
    <property type="match status" value="1"/>
</dbReference>
<dbReference type="NCBIfam" id="TIGR00935">
    <property type="entry name" value="2a45"/>
    <property type="match status" value="1"/>
</dbReference>
<dbReference type="GO" id="GO:0042960">
    <property type="term" value="F:antimonite secondary active transmembrane transporter activity"/>
    <property type="evidence" value="ECO:0007669"/>
    <property type="project" value="TreeGrafter"/>
</dbReference>
<comment type="similarity">
    <text evidence="6">Belongs to the ArsB family.</text>
</comment>
<name>A0A1N6DUI3_9GAMM</name>
<organism evidence="7 8">
    <name type="scientific">Sulfurivirga caldicuralii</name>
    <dbReference type="NCBI Taxonomy" id="364032"/>
    <lineage>
        <taxon>Bacteria</taxon>
        <taxon>Pseudomonadati</taxon>
        <taxon>Pseudomonadota</taxon>
        <taxon>Gammaproteobacteria</taxon>
        <taxon>Thiotrichales</taxon>
        <taxon>Piscirickettsiaceae</taxon>
        <taxon>Sulfurivirga</taxon>
    </lineage>
</organism>
<dbReference type="EMBL" id="FSRE01000001">
    <property type="protein sequence ID" value="SIN74455.1"/>
    <property type="molecule type" value="Genomic_DNA"/>
</dbReference>
<comment type="subcellular location">
    <subcellularLocation>
        <location evidence="1 6">Cell membrane</location>
        <topology evidence="1 6">Multi-pass membrane protein</topology>
    </subcellularLocation>
</comment>
<dbReference type="GO" id="GO:0046685">
    <property type="term" value="P:response to arsenic-containing substance"/>
    <property type="evidence" value="ECO:0007669"/>
    <property type="project" value="UniProtKB-KW"/>
</dbReference>
<sequence>MALLIFIVTLVLVIWQPRGLGIGTSASLGAAVALMSGVVDWQDIPIVWDIVWDATFTFVALIIISLLLDEAGFFRWTAMHVARWGRGNGHRLFVLVVLLGALISAVFANDGAALLLTPIVLAILLRLGISHAGAFAFVIATGFIADTASLPLVISNLVNIVSANYFGVGFDRYAQVMVPVNLVSIAATLLVLWLYFRHEIPDYDMTSLEDPARSIHDPLVFRAAFPLLALLLVTLFVTAAMEVQLPTSLFAGTTALIFLALAGRWHRGGQGAVIPVRMTLKLAPWQIVIFSLGMYLVVYGLHKAGLTLLLSDWLTRLEAHGLVASSVGTGVLSALLSAVMNNMPMVLVGVLAIDHAQVSELTRELMMYANVIGCDLGPKFTPIGSLATLLWLHVLARKGEVISWGQYMKVGLILTPPVLLATLLALAWWLPVVSA</sequence>